<name>A0A7Z0AZD3_9BURK</name>
<evidence type="ECO:0000313" key="3">
    <source>
        <dbReference type="EMBL" id="NYH14197.1"/>
    </source>
</evidence>
<dbReference type="Pfam" id="PF00072">
    <property type="entry name" value="Response_reg"/>
    <property type="match status" value="1"/>
</dbReference>
<dbReference type="Proteomes" id="UP000572540">
    <property type="component" value="Unassembled WGS sequence"/>
</dbReference>
<dbReference type="PROSITE" id="PS50110">
    <property type="entry name" value="RESPONSE_REGULATORY"/>
    <property type="match status" value="1"/>
</dbReference>
<keyword evidence="1" id="KW-0597">Phosphoprotein</keyword>
<dbReference type="EMBL" id="JACCAU010000001">
    <property type="protein sequence ID" value="NYH14197.1"/>
    <property type="molecule type" value="Genomic_DNA"/>
</dbReference>
<evidence type="ECO:0000256" key="1">
    <source>
        <dbReference type="PROSITE-ProRule" id="PRU00169"/>
    </source>
</evidence>
<accession>A0A7Z0AZD3</accession>
<dbReference type="GO" id="GO:0003677">
    <property type="term" value="F:DNA binding"/>
    <property type="evidence" value="ECO:0007669"/>
    <property type="project" value="UniProtKB-KW"/>
</dbReference>
<proteinExistence type="predicted"/>
<dbReference type="InterPro" id="IPR001789">
    <property type="entry name" value="Sig_transdc_resp-reg_receiver"/>
</dbReference>
<dbReference type="GO" id="GO:0000160">
    <property type="term" value="P:phosphorelay signal transduction system"/>
    <property type="evidence" value="ECO:0007669"/>
    <property type="project" value="InterPro"/>
</dbReference>
<sequence length="119" mass="12614">MATRFGAIDGVEIVGEAEESGAAIAGINATGAELVVMDLRLAGGTGMELLKGLAQNMSPVITIVLTNHSSTWFRQACLAAGAQYFFDKTSEFDLACDTIKRIAHERCARGLNYTGAHHV</sequence>
<dbReference type="AlphaFoldDB" id="A0A7Z0AZD3"/>
<dbReference type="Gene3D" id="3.40.50.2300">
    <property type="match status" value="1"/>
</dbReference>
<dbReference type="SUPFAM" id="SSF52172">
    <property type="entry name" value="CheY-like"/>
    <property type="match status" value="1"/>
</dbReference>
<dbReference type="InterPro" id="IPR011006">
    <property type="entry name" value="CheY-like_superfamily"/>
</dbReference>
<reference evidence="3 4" key="1">
    <citation type="submission" date="2020-07" db="EMBL/GenBank/DDBJ databases">
        <title>Exploring microbial biodiversity for novel pathways involved in the catabolism of aromatic compounds derived from lignin.</title>
        <authorList>
            <person name="Elkins J."/>
        </authorList>
    </citation>
    <scope>NUCLEOTIDE SEQUENCE [LARGE SCALE GENOMIC DNA]</scope>
    <source>
        <strain evidence="3 4">H2C3B</strain>
    </source>
</reference>
<evidence type="ECO:0000313" key="4">
    <source>
        <dbReference type="Proteomes" id="UP000572540"/>
    </source>
</evidence>
<keyword evidence="3" id="KW-0238">DNA-binding</keyword>
<gene>
    <name evidence="3" type="ORF">GGD41_001425</name>
</gene>
<organism evidence="3 4">
    <name type="scientific">Paraburkholderia bryophila</name>
    <dbReference type="NCBI Taxonomy" id="420952"/>
    <lineage>
        <taxon>Bacteria</taxon>
        <taxon>Pseudomonadati</taxon>
        <taxon>Pseudomonadota</taxon>
        <taxon>Betaproteobacteria</taxon>
        <taxon>Burkholderiales</taxon>
        <taxon>Burkholderiaceae</taxon>
        <taxon>Paraburkholderia</taxon>
    </lineage>
</organism>
<feature type="domain" description="Response regulatory" evidence="2">
    <location>
        <begin position="1"/>
        <end position="103"/>
    </location>
</feature>
<comment type="caution">
    <text evidence="3">The sequence shown here is derived from an EMBL/GenBank/DDBJ whole genome shotgun (WGS) entry which is preliminary data.</text>
</comment>
<evidence type="ECO:0000259" key="2">
    <source>
        <dbReference type="PROSITE" id="PS50110"/>
    </source>
</evidence>
<protein>
    <submittedName>
        <fullName evidence="3">DNA-binding NarL/FixJ family response regulator</fullName>
    </submittedName>
</protein>
<feature type="modified residue" description="4-aspartylphosphate" evidence="1">
    <location>
        <position position="38"/>
    </location>
</feature>